<dbReference type="Pfam" id="PF10923">
    <property type="entry name" value="BrxC_BrxD"/>
    <property type="match status" value="1"/>
</dbReference>
<dbReference type="Proteomes" id="UP000682967">
    <property type="component" value="Plasmid pHsi139"/>
</dbReference>
<dbReference type="KEGG" id="hsin:KDQ40_22865"/>
<accession>M0JNU9</accession>
<keyword evidence="2" id="KW-0614">Plasmid</keyword>
<keyword evidence="3" id="KW-1185">Reference proteome</keyword>
<dbReference type="Proteomes" id="UP000011659">
    <property type="component" value="Unassembled WGS sequence"/>
</dbReference>
<sequence>MSDSFTITDEQRDYSAFGLSENPFPYSPVPDDDPIVYCGQQQVTDRISETVSSVLSTGKSKHLVVTGKYGNGKSHTLKYTRSLVRDRDDMLVGYVAQPGDGFLDVYHEFVYDIGFDQLQDLSYEFLAHVARSETDRNPTSGNAMQRLIDDGEVLLSDLVPTAVQQLSDVTKFADFARAMVHLIYEDTNLYAWQWLTAEGLRYEQRKEMEIHSAVDDDTSAVRAFTALKNMLRELGYTGIFMFVDEFERIAQLTPKNEQATLNSIRHLMDQNSNGLCILFGCAPEVWQDVMSEYHAFSERIGQEVALRPLTEEKVYQLVEDYLDIGRNGNLTGIEPFTEESLQIVLQRSQGNIRQVLSICSRVLDEAVQTDSGSIGEEMVLSTIEEM</sequence>
<dbReference type="InterPro" id="IPR027417">
    <property type="entry name" value="P-loop_NTPase"/>
</dbReference>
<dbReference type="PANTHER" id="PTHR35894:SF1">
    <property type="entry name" value="PHOSPHORIBULOKINASE _ URIDINE KINASE FAMILY"/>
    <property type="match status" value="1"/>
</dbReference>
<name>M0JNU9_9EURY</name>
<proteinExistence type="predicted"/>
<dbReference type="Gene3D" id="3.40.50.300">
    <property type="entry name" value="P-loop containing nucleotide triphosphate hydrolases"/>
    <property type="match status" value="1"/>
</dbReference>
<dbReference type="EMBL" id="CP073372">
    <property type="protein sequence ID" value="QUJ74964.1"/>
    <property type="molecule type" value="Genomic_DNA"/>
</dbReference>
<dbReference type="InterPro" id="IPR021228">
    <property type="entry name" value="BrxD"/>
</dbReference>
<evidence type="ECO:0000313" key="2">
    <source>
        <dbReference type="EMBL" id="QUJ74964.1"/>
    </source>
</evidence>
<dbReference type="GeneID" id="64825863"/>
<protein>
    <submittedName>
        <fullName evidence="2">DUF2791 family P-loop domain-containing protein</fullName>
    </submittedName>
</protein>
<dbReference type="PATRIC" id="fig|662476.7.peg.3675"/>
<reference evidence="1 3" key="1">
    <citation type="journal article" date="2014" name="PLoS Genet.">
        <title>Phylogenetically driven sequencing of extremely halophilic archaea reveals strategies for static and dynamic osmo-response.</title>
        <authorList>
            <person name="Becker E.A."/>
            <person name="Seitzer P.M."/>
            <person name="Tritt A."/>
            <person name="Larsen D."/>
            <person name="Krusor M."/>
            <person name="Yao A.I."/>
            <person name="Wu D."/>
            <person name="Madern D."/>
            <person name="Eisen J.A."/>
            <person name="Darling A.E."/>
            <person name="Facciotti M.T."/>
        </authorList>
    </citation>
    <scope>NUCLEOTIDE SEQUENCE [LARGE SCALE GENOMIC DNA]</scope>
    <source>
        <strain evidence="1 3">ATCC 33800</strain>
    </source>
</reference>
<dbReference type="EMBL" id="AOLR01000037">
    <property type="protein sequence ID" value="EMA10008.1"/>
    <property type="molecule type" value="Genomic_DNA"/>
</dbReference>
<organism evidence="1 3">
    <name type="scientific">Haloarcula marismortui ATCC 33800</name>
    <dbReference type="NCBI Taxonomy" id="662476"/>
    <lineage>
        <taxon>Archaea</taxon>
        <taxon>Methanobacteriati</taxon>
        <taxon>Methanobacteriota</taxon>
        <taxon>Stenosarchaea group</taxon>
        <taxon>Halobacteria</taxon>
        <taxon>Halobacteriales</taxon>
        <taxon>Haloarculaceae</taxon>
        <taxon>Haloarcula</taxon>
    </lineage>
</organism>
<geneLocation type="plasmid" evidence="2 4">
    <name>pHsi139</name>
</geneLocation>
<evidence type="ECO:0000313" key="4">
    <source>
        <dbReference type="Proteomes" id="UP000682967"/>
    </source>
</evidence>
<dbReference type="InterPro" id="IPR052026">
    <property type="entry name" value="ExeA_AAA_ATPase_DNA-bind"/>
</dbReference>
<dbReference type="RefSeq" id="WP_004966137.1">
    <property type="nucleotide sequence ID" value="NZ_AOLR01000037.1"/>
</dbReference>
<evidence type="ECO:0000313" key="1">
    <source>
        <dbReference type="EMBL" id="EMA10008.1"/>
    </source>
</evidence>
<evidence type="ECO:0000313" key="3">
    <source>
        <dbReference type="Proteomes" id="UP000011659"/>
    </source>
</evidence>
<dbReference type="PANTHER" id="PTHR35894">
    <property type="entry name" value="GENERAL SECRETION PATHWAY PROTEIN A-RELATED"/>
    <property type="match status" value="1"/>
</dbReference>
<dbReference type="OrthoDB" id="111026at2157"/>
<reference evidence="2" key="2">
    <citation type="submission" date="2021-04" db="EMBL/GenBank/DDBJ databases">
        <title>Complete Genome sequence and Methylome Analysis of the Haloarchaeon Haloarcula sinaiiensis.</title>
        <authorList>
            <person name="Fomenkov A."/>
            <person name="DasSarma P."/>
            <person name="DasSarma S."/>
            <person name="Roberts R.J."/>
        </authorList>
    </citation>
    <scope>NUCLEOTIDE SEQUENCE</scope>
    <source>
        <strain evidence="2">ATCC 33800</strain>
        <plasmid evidence="2">pHsi139</plasmid>
    </source>
</reference>
<gene>
    <name evidence="1" type="ORF">C436_18356</name>
    <name evidence="2" type="ORF">KDQ40_22865</name>
</gene>
<dbReference type="SUPFAM" id="SSF52540">
    <property type="entry name" value="P-loop containing nucleoside triphosphate hydrolases"/>
    <property type="match status" value="1"/>
</dbReference>
<dbReference type="AlphaFoldDB" id="M0JNU9"/>